<accession>A0ABR0GNZ4</accession>
<keyword evidence="2" id="KW-1185">Reference proteome</keyword>
<name>A0ABR0GNZ4_9PEZI</name>
<proteinExistence type="predicted"/>
<dbReference type="GeneID" id="87908038"/>
<comment type="caution">
    <text evidence="1">The sequence shown here is derived from an EMBL/GenBank/DDBJ whole genome shotgun (WGS) entry which is preliminary data.</text>
</comment>
<reference evidence="1 2" key="1">
    <citation type="journal article" date="2023" name="bioRxiv">
        <title>High-quality genome assemblies of four members of thePodospora anserinaspecies complex.</title>
        <authorList>
            <person name="Ament-Velasquez S.L."/>
            <person name="Vogan A.A."/>
            <person name="Wallerman O."/>
            <person name="Hartmann F."/>
            <person name="Gautier V."/>
            <person name="Silar P."/>
            <person name="Giraud T."/>
            <person name="Johannesson H."/>
        </authorList>
    </citation>
    <scope>NUCLEOTIDE SEQUENCE [LARGE SCALE GENOMIC DNA]</scope>
    <source>
        <strain evidence="1 2">CBS 415.72m</strain>
    </source>
</reference>
<dbReference type="Proteomes" id="UP001323405">
    <property type="component" value="Unassembled WGS sequence"/>
</dbReference>
<evidence type="ECO:0000313" key="2">
    <source>
        <dbReference type="Proteomes" id="UP001323405"/>
    </source>
</evidence>
<dbReference type="RefSeq" id="XP_062746337.1">
    <property type="nucleotide sequence ID" value="XM_062888131.1"/>
</dbReference>
<organism evidence="1 2">
    <name type="scientific">Podospora pseudocomata</name>
    <dbReference type="NCBI Taxonomy" id="2093779"/>
    <lineage>
        <taxon>Eukaryota</taxon>
        <taxon>Fungi</taxon>
        <taxon>Dikarya</taxon>
        <taxon>Ascomycota</taxon>
        <taxon>Pezizomycotina</taxon>
        <taxon>Sordariomycetes</taxon>
        <taxon>Sordariomycetidae</taxon>
        <taxon>Sordariales</taxon>
        <taxon>Podosporaceae</taxon>
        <taxon>Podospora</taxon>
    </lineage>
</organism>
<dbReference type="EMBL" id="JAFFHA010000004">
    <property type="protein sequence ID" value="KAK4657364.1"/>
    <property type="molecule type" value="Genomic_DNA"/>
</dbReference>
<protein>
    <recommendedName>
        <fullName evidence="3">IBR domain-containing protein</fullName>
    </recommendedName>
</protein>
<evidence type="ECO:0000313" key="1">
    <source>
        <dbReference type="EMBL" id="KAK4657364.1"/>
    </source>
</evidence>
<evidence type="ECO:0008006" key="3">
    <source>
        <dbReference type="Google" id="ProtNLM"/>
    </source>
</evidence>
<sequence>MVLFPHCHSSSALFSAELCDQQTILRRSSGVQLAIGLLQHDDAMLMASEAFLAVRWCPPSNIITSGEPKWRVVVSIKAANVPVFCMLCCFLRYPESFLQAAIPQTPTKTPQEPNNTFLTSQLNNTMNSYNNPESCGCCVWSDGRLYQPATCHVCGGNLRWGCGSCKNTGLEWEPCPHYHQSNATRRSAQPAYTTTQQ</sequence>
<gene>
    <name evidence="1" type="ORF">QC762_212350</name>
</gene>